<dbReference type="AlphaFoldDB" id="A0A6A6WGZ2"/>
<keyword evidence="4" id="KW-0479">Metal-binding</keyword>
<organism evidence="9 10">
    <name type="scientific">Pseudovirgaria hyperparasitica</name>
    <dbReference type="NCBI Taxonomy" id="470096"/>
    <lineage>
        <taxon>Eukaryota</taxon>
        <taxon>Fungi</taxon>
        <taxon>Dikarya</taxon>
        <taxon>Ascomycota</taxon>
        <taxon>Pezizomycotina</taxon>
        <taxon>Dothideomycetes</taxon>
        <taxon>Dothideomycetes incertae sedis</taxon>
        <taxon>Acrospermales</taxon>
        <taxon>Acrospermaceae</taxon>
        <taxon>Pseudovirgaria</taxon>
    </lineage>
</organism>
<evidence type="ECO:0000256" key="5">
    <source>
        <dbReference type="ARBA" id="ARBA00023002"/>
    </source>
</evidence>
<dbReference type="Pfam" id="PF01328">
    <property type="entry name" value="Peroxidase_2"/>
    <property type="match status" value="1"/>
</dbReference>
<evidence type="ECO:0000256" key="1">
    <source>
        <dbReference type="ARBA" id="ARBA00001970"/>
    </source>
</evidence>
<protein>
    <recommendedName>
        <fullName evidence="8">Heme haloperoxidase family profile domain-containing protein</fullName>
    </recommendedName>
</protein>
<sequence length="113" mass="12455">MLANSKVARQVTSRSKNPEYKFTESIESFSVGELAAPIIVFGDMEAGTVQKDMVEYFFENERLPTELGWSKKTETVTMGEVLRAGGVIRRATSLLTSSEVTGHTSLRRGLHGT</sequence>
<evidence type="ECO:0000256" key="7">
    <source>
        <dbReference type="ARBA" id="ARBA00025795"/>
    </source>
</evidence>
<evidence type="ECO:0000256" key="3">
    <source>
        <dbReference type="ARBA" id="ARBA00022617"/>
    </source>
</evidence>
<dbReference type="PANTHER" id="PTHR33577">
    <property type="entry name" value="STERIGMATOCYSTIN BIOSYNTHESIS PEROXIDASE STCC-RELATED"/>
    <property type="match status" value="1"/>
</dbReference>
<evidence type="ECO:0000313" key="9">
    <source>
        <dbReference type="EMBL" id="KAF2760421.1"/>
    </source>
</evidence>
<keyword evidence="3" id="KW-0349">Heme</keyword>
<dbReference type="EMBL" id="ML996568">
    <property type="protein sequence ID" value="KAF2760421.1"/>
    <property type="molecule type" value="Genomic_DNA"/>
</dbReference>
<keyword evidence="2" id="KW-0575">Peroxidase</keyword>
<proteinExistence type="inferred from homology"/>
<feature type="domain" description="Heme haloperoxidase family profile" evidence="8">
    <location>
        <begin position="1"/>
        <end position="83"/>
    </location>
</feature>
<comment type="cofactor">
    <cofactor evidence="1">
        <name>heme b</name>
        <dbReference type="ChEBI" id="CHEBI:60344"/>
    </cofactor>
</comment>
<comment type="similarity">
    <text evidence="7">Belongs to the chloroperoxidase family.</text>
</comment>
<name>A0A6A6WGZ2_9PEZI</name>
<gene>
    <name evidence="9" type="ORF">EJ05DRAFT_536531</name>
</gene>
<evidence type="ECO:0000259" key="8">
    <source>
        <dbReference type="PROSITE" id="PS51405"/>
    </source>
</evidence>
<evidence type="ECO:0000256" key="2">
    <source>
        <dbReference type="ARBA" id="ARBA00022559"/>
    </source>
</evidence>
<evidence type="ECO:0000256" key="4">
    <source>
        <dbReference type="ARBA" id="ARBA00022723"/>
    </source>
</evidence>
<dbReference type="InterPro" id="IPR000028">
    <property type="entry name" value="Chloroperoxidase"/>
</dbReference>
<dbReference type="Proteomes" id="UP000799437">
    <property type="component" value="Unassembled WGS sequence"/>
</dbReference>
<dbReference type="InterPro" id="IPR036851">
    <property type="entry name" value="Chloroperoxidase-like_sf"/>
</dbReference>
<dbReference type="GO" id="GO:0004601">
    <property type="term" value="F:peroxidase activity"/>
    <property type="evidence" value="ECO:0007669"/>
    <property type="project" value="UniProtKB-KW"/>
</dbReference>
<reference evidence="9" key="1">
    <citation type="journal article" date="2020" name="Stud. Mycol.">
        <title>101 Dothideomycetes genomes: a test case for predicting lifestyles and emergence of pathogens.</title>
        <authorList>
            <person name="Haridas S."/>
            <person name="Albert R."/>
            <person name="Binder M."/>
            <person name="Bloem J."/>
            <person name="Labutti K."/>
            <person name="Salamov A."/>
            <person name="Andreopoulos B."/>
            <person name="Baker S."/>
            <person name="Barry K."/>
            <person name="Bills G."/>
            <person name="Bluhm B."/>
            <person name="Cannon C."/>
            <person name="Castanera R."/>
            <person name="Culley D."/>
            <person name="Daum C."/>
            <person name="Ezra D."/>
            <person name="Gonzalez J."/>
            <person name="Henrissat B."/>
            <person name="Kuo A."/>
            <person name="Liang C."/>
            <person name="Lipzen A."/>
            <person name="Lutzoni F."/>
            <person name="Magnuson J."/>
            <person name="Mondo S."/>
            <person name="Nolan M."/>
            <person name="Ohm R."/>
            <person name="Pangilinan J."/>
            <person name="Park H.-J."/>
            <person name="Ramirez L."/>
            <person name="Alfaro M."/>
            <person name="Sun H."/>
            <person name="Tritt A."/>
            <person name="Yoshinaga Y."/>
            <person name="Zwiers L.-H."/>
            <person name="Turgeon B."/>
            <person name="Goodwin S."/>
            <person name="Spatafora J."/>
            <person name="Crous P."/>
            <person name="Grigoriev I."/>
        </authorList>
    </citation>
    <scope>NUCLEOTIDE SEQUENCE</scope>
    <source>
        <strain evidence="9">CBS 121739</strain>
    </source>
</reference>
<evidence type="ECO:0000256" key="6">
    <source>
        <dbReference type="ARBA" id="ARBA00023004"/>
    </source>
</evidence>
<keyword evidence="5" id="KW-0560">Oxidoreductase</keyword>
<dbReference type="RefSeq" id="XP_033602872.1">
    <property type="nucleotide sequence ID" value="XM_033749319.1"/>
</dbReference>
<dbReference type="GO" id="GO:0046872">
    <property type="term" value="F:metal ion binding"/>
    <property type="evidence" value="ECO:0007669"/>
    <property type="project" value="UniProtKB-KW"/>
</dbReference>
<accession>A0A6A6WGZ2</accession>
<dbReference type="PROSITE" id="PS51405">
    <property type="entry name" value="HEME_HALOPEROXIDASE"/>
    <property type="match status" value="1"/>
</dbReference>
<dbReference type="Gene3D" id="1.10.489.10">
    <property type="entry name" value="Chloroperoxidase-like"/>
    <property type="match status" value="1"/>
</dbReference>
<keyword evidence="6" id="KW-0408">Iron</keyword>
<dbReference type="PANTHER" id="PTHR33577:SF7">
    <property type="entry name" value="HEME HALOPEROXIDASE FAMILY PROFILE DOMAIN-CONTAINING PROTEIN"/>
    <property type="match status" value="1"/>
</dbReference>
<evidence type="ECO:0000313" key="10">
    <source>
        <dbReference type="Proteomes" id="UP000799437"/>
    </source>
</evidence>
<dbReference type="GeneID" id="54490373"/>
<dbReference type="OrthoDB" id="407298at2759"/>
<keyword evidence="10" id="KW-1185">Reference proteome</keyword>